<dbReference type="EMBL" id="CADCUB010000117">
    <property type="protein sequence ID" value="CAA9341210.1"/>
    <property type="molecule type" value="Genomic_DNA"/>
</dbReference>
<evidence type="ECO:0000256" key="2">
    <source>
        <dbReference type="SAM" id="Phobius"/>
    </source>
</evidence>
<proteinExistence type="predicted"/>
<organism evidence="3">
    <name type="scientific">uncultured Frankineae bacterium</name>
    <dbReference type="NCBI Taxonomy" id="437475"/>
    <lineage>
        <taxon>Bacteria</taxon>
        <taxon>Bacillati</taxon>
        <taxon>Actinomycetota</taxon>
        <taxon>Actinomycetes</taxon>
        <taxon>Frankiales</taxon>
        <taxon>environmental samples</taxon>
    </lineage>
</organism>
<feature type="transmembrane region" description="Helical" evidence="2">
    <location>
        <begin position="28"/>
        <end position="46"/>
    </location>
</feature>
<sequence length="188" mass="20050">MNEVSSPPATGASAAVRKKRGRETAGDMLRSLGVVLVLVVAMWFLAQPPDTDERELRVVDPAPDLAAFRADVPTAPVPEGLAQAWRPTSSTLSARALRIGYVTPDRAYAEYAASSGPAQEFVEQVAGRRTTRLGPAEVDGQPWEQHRDRDGSLSLVRSYGPVVVVVGSTRSNATLAELQELAGSLASR</sequence>
<reference evidence="3" key="1">
    <citation type="submission" date="2020-02" db="EMBL/GenBank/DDBJ databases">
        <authorList>
            <person name="Meier V. D."/>
        </authorList>
    </citation>
    <scope>NUCLEOTIDE SEQUENCE</scope>
    <source>
        <strain evidence="3">AVDCRST_MAG07</strain>
    </source>
</reference>
<evidence type="ECO:0008006" key="4">
    <source>
        <dbReference type="Google" id="ProtNLM"/>
    </source>
</evidence>
<feature type="region of interest" description="Disordered" evidence="1">
    <location>
        <begin position="1"/>
        <end position="22"/>
    </location>
</feature>
<keyword evidence="2" id="KW-1133">Transmembrane helix</keyword>
<accession>A0A6J4LTB2</accession>
<protein>
    <recommendedName>
        <fullName evidence="4">DUF4245 domain-containing protein</fullName>
    </recommendedName>
</protein>
<keyword evidence="2" id="KW-0812">Transmembrane</keyword>
<gene>
    <name evidence="3" type="ORF">AVDCRST_MAG07-2382</name>
</gene>
<dbReference type="InterPro" id="IPR025339">
    <property type="entry name" value="DUF4245"/>
</dbReference>
<keyword evidence="2" id="KW-0472">Membrane</keyword>
<dbReference type="AlphaFoldDB" id="A0A6J4LTB2"/>
<evidence type="ECO:0000256" key="1">
    <source>
        <dbReference type="SAM" id="MobiDB-lite"/>
    </source>
</evidence>
<name>A0A6J4LTB2_9ACTN</name>
<evidence type="ECO:0000313" key="3">
    <source>
        <dbReference type="EMBL" id="CAA9341210.1"/>
    </source>
</evidence>
<dbReference type="Pfam" id="PF14030">
    <property type="entry name" value="DUF4245"/>
    <property type="match status" value="1"/>
</dbReference>